<dbReference type="InParanoid" id="A9WC68"/>
<feature type="transmembrane region" description="Helical" evidence="8">
    <location>
        <begin position="362"/>
        <end position="381"/>
    </location>
</feature>
<dbReference type="EMBL" id="CP000909">
    <property type="protein sequence ID" value="ABY33461.1"/>
    <property type="molecule type" value="Genomic_DNA"/>
</dbReference>
<protein>
    <submittedName>
        <fullName evidence="9">H(+)-transporting two-sector ATPase</fullName>
        <ecNumber evidence="9">3.6.3.14</ecNumber>
    </submittedName>
</protein>
<dbReference type="AlphaFoldDB" id="A9WC68"/>
<dbReference type="InterPro" id="IPR003445">
    <property type="entry name" value="Cat_transpt"/>
</dbReference>
<dbReference type="GO" id="GO:0005886">
    <property type="term" value="C:plasma membrane"/>
    <property type="evidence" value="ECO:0000318"/>
    <property type="project" value="GO_Central"/>
</dbReference>
<organism evidence="9 10">
    <name type="scientific">Chloroflexus aurantiacus (strain ATCC 29366 / DSM 635 / J-10-fl)</name>
    <dbReference type="NCBI Taxonomy" id="324602"/>
    <lineage>
        <taxon>Bacteria</taxon>
        <taxon>Bacillati</taxon>
        <taxon>Chloroflexota</taxon>
        <taxon>Chloroflexia</taxon>
        <taxon>Chloroflexales</taxon>
        <taxon>Chloroflexineae</taxon>
        <taxon>Chloroflexaceae</taxon>
        <taxon>Chloroflexus</taxon>
    </lineage>
</organism>
<keyword evidence="9" id="KW-0378">Hydrolase</keyword>
<dbReference type="PATRIC" id="fig|324602.8.peg.243"/>
<dbReference type="FunCoup" id="A9WC68">
    <property type="interactions" value="232"/>
</dbReference>
<evidence type="ECO:0000256" key="4">
    <source>
        <dbReference type="ARBA" id="ARBA00022692"/>
    </source>
</evidence>
<keyword evidence="3" id="KW-1003">Cell membrane</keyword>
<dbReference type="eggNOG" id="COG0168">
    <property type="taxonomic scope" value="Bacteria"/>
</dbReference>
<dbReference type="STRING" id="324602.Caur_0208"/>
<dbReference type="HOGENOM" id="CLU_026429_0_1_0"/>
<evidence type="ECO:0000256" key="7">
    <source>
        <dbReference type="ARBA" id="ARBA00023136"/>
    </source>
</evidence>
<name>A9WC68_CHLAA</name>
<gene>
    <name evidence="9" type="ordered locus">Caur_0208</name>
</gene>
<evidence type="ECO:0000256" key="5">
    <source>
        <dbReference type="ARBA" id="ARBA00022989"/>
    </source>
</evidence>
<keyword evidence="7 8" id="KW-0472">Membrane</keyword>
<dbReference type="GO" id="GO:0016787">
    <property type="term" value="F:hydrolase activity"/>
    <property type="evidence" value="ECO:0007669"/>
    <property type="project" value="UniProtKB-KW"/>
</dbReference>
<evidence type="ECO:0000313" key="10">
    <source>
        <dbReference type="Proteomes" id="UP000002008"/>
    </source>
</evidence>
<dbReference type="EC" id="3.6.3.14" evidence="9"/>
<dbReference type="Proteomes" id="UP000002008">
    <property type="component" value="Chromosome"/>
</dbReference>
<proteinExistence type="predicted"/>
<dbReference type="KEGG" id="cau:Caur_0208"/>
<evidence type="ECO:0000256" key="2">
    <source>
        <dbReference type="ARBA" id="ARBA00022448"/>
    </source>
</evidence>
<evidence type="ECO:0000313" key="9">
    <source>
        <dbReference type="EMBL" id="ABY33461.1"/>
    </source>
</evidence>
<keyword evidence="10" id="KW-1185">Reference proteome</keyword>
<feature type="transmembrane region" description="Helical" evidence="8">
    <location>
        <begin position="49"/>
        <end position="70"/>
    </location>
</feature>
<evidence type="ECO:0000256" key="6">
    <source>
        <dbReference type="ARBA" id="ARBA00023065"/>
    </source>
</evidence>
<feature type="transmembrane region" description="Helical" evidence="8">
    <location>
        <begin position="308"/>
        <end position="341"/>
    </location>
</feature>
<feature type="transmembrane region" description="Helical" evidence="8">
    <location>
        <begin position="239"/>
        <end position="257"/>
    </location>
</feature>
<feature type="transmembrane region" description="Helical" evidence="8">
    <location>
        <begin position="82"/>
        <end position="106"/>
    </location>
</feature>
<dbReference type="GO" id="GO:0015079">
    <property type="term" value="F:potassium ion transmembrane transporter activity"/>
    <property type="evidence" value="ECO:0000318"/>
    <property type="project" value="GO_Central"/>
</dbReference>
<sequence>MTALVTGRNLARLRRKPIPPPLRLVGGLALLIVIGTLLLLLPISSTRPLTFMEALFTAASALSVTGLSVITPVQDLSLVGQILLMLLIQIGGVGFMVVAVIIFRLLGRRISFTDRIALSDSLGLLSPAAIVTLTRRVLITVVTIEAIGAMLLYIHWRTDPRLSEGQAFFYALFHAVSAFCNAGFDLFTGTPGFENGIPRDSITLFIMGMLILTGGLGIPVIADLISYANERKLSLHTRITLLVVSFLVGIGTFGLWLSEGFDADGTLHGQPLDRQLIVTTFQSISARTAGFSGMDSFESLTPASQLLLIALMFIGCAPASMGGGITTGTFAVLSISLWSYARGLPTAQFAGRSLATGMVRRAAAVLTISLFVVLLASWLIVATHDATLDQVVFEVVSAFATCGLTLGFTSELNTFGQLIIIAVMFWGRLGALTIITAIARQSATPQQITYPEEQILIG</sequence>
<keyword evidence="5 8" id="KW-1133">Transmembrane helix</keyword>
<evidence type="ECO:0000256" key="1">
    <source>
        <dbReference type="ARBA" id="ARBA00004651"/>
    </source>
</evidence>
<keyword evidence="4 8" id="KW-0812">Transmembrane</keyword>
<feature type="transmembrane region" description="Helical" evidence="8">
    <location>
        <begin position="415"/>
        <end position="439"/>
    </location>
</feature>
<dbReference type="Pfam" id="PF02386">
    <property type="entry name" value="TrkH"/>
    <property type="match status" value="1"/>
</dbReference>
<feature type="transmembrane region" description="Helical" evidence="8">
    <location>
        <begin position="204"/>
        <end position="227"/>
    </location>
</feature>
<comment type="subcellular location">
    <subcellularLocation>
        <location evidence="1">Cell membrane</location>
        <topology evidence="1">Multi-pass membrane protein</topology>
    </subcellularLocation>
</comment>
<dbReference type="EnsemblBacteria" id="ABY33461">
    <property type="protein sequence ID" value="ABY33461"/>
    <property type="gene ID" value="Caur_0208"/>
</dbReference>
<dbReference type="GO" id="GO:0071805">
    <property type="term" value="P:potassium ion transmembrane transport"/>
    <property type="evidence" value="ECO:0000318"/>
    <property type="project" value="GO_Central"/>
</dbReference>
<dbReference type="RefSeq" id="WP_012256117.1">
    <property type="nucleotide sequence ID" value="NC_010175.1"/>
</dbReference>
<dbReference type="PANTHER" id="PTHR32024">
    <property type="entry name" value="TRK SYSTEM POTASSIUM UPTAKE PROTEIN TRKG-RELATED"/>
    <property type="match status" value="1"/>
</dbReference>
<reference evidence="10" key="1">
    <citation type="journal article" date="2011" name="BMC Genomics">
        <title>Complete genome sequence of the filamentous anoxygenic phototrophic bacterium Chloroflexus aurantiacus.</title>
        <authorList>
            <person name="Tang K.H."/>
            <person name="Barry K."/>
            <person name="Chertkov O."/>
            <person name="Dalin E."/>
            <person name="Han C.S."/>
            <person name="Hauser L.J."/>
            <person name="Honchak B.M."/>
            <person name="Karbach L.E."/>
            <person name="Land M.L."/>
            <person name="Lapidus A."/>
            <person name="Larimer F.W."/>
            <person name="Mikhailova N."/>
            <person name="Pitluck S."/>
            <person name="Pierson B.K."/>
            <person name="Blankenship R.E."/>
        </authorList>
    </citation>
    <scope>NUCLEOTIDE SEQUENCE [LARGE SCALE GENOMIC DNA]</scope>
    <source>
        <strain evidence="10">ATCC 29366 / DSM 635 / J-10-fl</strain>
    </source>
</reference>
<feature type="transmembrane region" description="Helical" evidence="8">
    <location>
        <begin position="167"/>
        <end position="184"/>
    </location>
</feature>
<feature type="transmembrane region" description="Helical" evidence="8">
    <location>
        <begin position="21"/>
        <end position="43"/>
    </location>
</feature>
<feature type="transmembrane region" description="Helical" evidence="8">
    <location>
        <begin position="137"/>
        <end position="155"/>
    </location>
</feature>
<keyword evidence="6" id="KW-0406">Ion transport</keyword>
<dbReference type="PANTHER" id="PTHR32024:SF1">
    <property type="entry name" value="KTR SYSTEM POTASSIUM UPTAKE PROTEIN B"/>
    <property type="match status" value="1"/>
</dbReference>
<evidence type="ECO:0000256" key="3">
    <source>
        <dbReference type="ARBA" id="ARBA00022475"/>
    </source>
</evidence>
<keyword evidence="2" id="KW-0813">Transport</keyword>
<accession>A9WC68</accession>
<evidence type="ECO:0000256" key="8">
    <source>
        <dbReference type="SAM" id="Phobius"/>
    </source>
</evidence>